<dbReference type="RefSeq" id="WP_093350546.1">
    <property type="nucleotide sequence ID" value="NZ_FNVB01000023.1"/>
</dbReference>
<dbReference type="Proteomes" id="UP000236729">
    <property type="component" value="Unassembled WGS sequence"/>
</dbReference>
<proteinExistence type="predicted"/>
<dbReference type="EMBL" id="FNVB01000023">
    <property type="protein sequence ID" value="SEG98824.1"/>
    <property type="molecule type" value="Genomic_DNA"/>
</dbReference>
<evidence type="ECO:0008006" key="5">
    <source>
        <dbReference type="Google" id="ProtNLM"/>
    </source>
</evidence>
<protein>
    <recommendedName>
        <fullName evidence="5">DUF3168 domain-containing protein</fullName>
    </recommendedName>
</protein>
<evidence type="ECO:0000313" key="1">
    <source>
        <dbReference type="EMBL" id="SEG98824.1"/>
    </source>
</evidence>
<reference evidence="1" key="2">
    <citation type="submission" date="2016-10" db="EMBL/GenBank/DDBJ databases">
        <authorList>
            <person name="de Groot N.N."/>
        </authorList>
    </citation>
    <scope>NUCLEOTIDE SEQUENCE [LARGE SCALE GENOMIC DNA]</scope>
    <source>
        <strain evidence="1">ATCC 20501</strain>
    </source>
</reference>
<reference evidence="3 4" key="1">
    <citation type="submission" date="2016-10" db="EMBL/GenBank/DDBJ databases">
        <authorList>
            <person name="Varghese N."/>
            <person name="Submissions S."/>
        </authorList>
    </citation>
    <scope>NUCLEOTIDE SEQUENCE [LARGE SCALE GENOMIC DNA]</scope>
    <source>
        <strain evidence="4">ATCC 20501</strain>
        <strain evidence="2 3">CGMCC 4.3529</strain>
    </source>
</reference>
<organism evidence="1 4">
    <name type="scientific">Saccharopolyspora kobensis</name>
    <dbReference type="NCBI Taxonomy" id="146035"/>
    <lineage>
        <taxon>Bacteria</taxon>
        <taxon>Bacillati</taxon>
        <taxon>Actinomycetota</taxon>
        <taxon>Actinomycetes</taxon>
        <taxon>Pseudonocardiales</taxon>
        <taxon>Pseudonocardiaceae</taxon>
        <taxon>Saccharopolyspora</taxon>
    </lineage>
</organism>
<evidence type="ECO:0000313" key="2">
    <source>
        <dbReference type="EMBL" id="SFD23118.1"/>
    </source>
</evidence>
<dbReference type="Gene3D" id="3.30.2000.30">
    <property type="match status" value="1"/>
</dbReference>
<dbReference type="EMBL" id="FOME01000003">
    <property type="protein sequence ID" value="SFD23118.1"/>
    <property type="molecule type" value="Genomic_DNA"/>
</dbReference>
<evidence type="ECO:0000313" key="3">
    <source>
        <dbReference type="Proteomes" id="UP000199690"/>
    </source>
</evidence>
<accession>A0A1H6EQ51</accession>
<dbReference type="AlphaFoldDB" id="A0A1H6EQ51"/>
<dbReference type="InterPro" id="IPR053745">
    <property type="entry name" value="Viral_Tail_Comp_sf"/>
</dbReference>
<accession>A0A1I1QTE2</accession>
<evidence type="ECO:0000313" key="4">
    <source>
        <dbReference type="Proteomes" id="UP000236729"/>
    </source>
</evidence>
<gene>
    <name evidence="1" type="ORF">SAMN02982929_07224</name>
    <name evidence="2" type="ORF">SAMN05216506_103154</name>
</gene>
<keyword evidence="3" id="KW-1185">Reference proteome</keyword>
<sequence length="136" mass="14781">MSTAAVPLLTAIFARLSGSAALQARGVRVYDEVPETAVTPYVTLGDPSELPSDQHDAQGLDVDLDLHVWSRYRGYKEAAEIVALLHAELDRKPLPVDGFTNVSIAAGGARYMRDPDPELRHGVAPFRVWLTVDSTP</sequence>
<dbReference type="SMR" id="A0A1H6EQ51"/>
<dbReference type="Proteomes" id="UP000199690">
    <property type="component" value="Unassembled WGS sequence"/>
</dbReference>
<dbReference type="Pfam" id="PF11367">
    <property type="entry name" value="Tail_completion_gp17"/>
    <property type="match status" value="1"/>
</dbReference>
<dbReference type="InterPro" id="IPR021508">
    <property type="entry name" value="Gp17-like"/>
</dbReference>
<name>A0A1H6EQ51_9PSEU</name>